<reference evidence="1" key="2">
    <citation type="submission" date="2019-10" db="EMBL/GenBank/DDBJ databases">
        <authorList>
            <consortium name="NCBI Pathogen Detection Project"/>
        </authorList>
    </citation>
    <scope>NUCLEOTIDE SEQUENCE</scope>
    <source>
        <strain evidence="1">Salmonella enterica</strain>
    </source>
</reference>
<protein>
    <submittedName>
        <fullName evidence="1">Dethiobiotin synthase</fullName>
        <ecNumber evidence="1">6.3.3.3</ecNumber>
    </submittedName>
</protein>
<comment type="caution">
    <text evidence="1">The sequence shown here is derived from an EMBL/GenBank/DDBJ whole genome shotgun (WGS) entry which is preliminary data.</text>
</comment>
<dbReference type="InterPro" id="IPR027417">
    <property type="entry name" value="P-loop_NTPase"/>
</dbReference>
<keyword evidence="1" id="KW-0436">Ligase</keyword>
<name>A0A6Y4W437_SALET</name>
<dbReference type="EC" id="6.3.3.3" evidence="1"/>
<dbReference type="AlphaFoldDB" id="A0A6Y4W437"/>
<reference evidence="1" key="1">
    <citation type="journal article" date="2018" name="Genome Biol.">
        <title>SKESA: strategic k-mer extension for scrupulous assemblies.</title>
        <authorList>
            <person name="Souvorov A."/>
            <person name="Agarwala R."/>
            <person name="Lipman D.J."/>
        </authorList>
    </citation>
    <scope>NUCLEOTIDE SEQUENCE</scope>
    <source>
        <strain evidence="1">Salmonella enterica</strain>
    </source>
</reference>
<dbReference type="Gene3D" id="3.40.50.300">
    <property type="entry name" value="P-loop containing nucleotide triphosphate hydrolases"/>
    <property type="match status" value="1"/>
</dbReference>
<dbReference type="GO" id="GO:0004141">
    <property type="term" value="F:dethiobiotin synthase activity"/>
    <property type="evidence" value="ECO:0007669"/>
    <property type="project" value="UniProtKB-EC"/>
</dbReference>
<sequence length="23" mass="2528">MLKRFFITGTDTSVGKTVVSRAL</sequence>
<feature type="non-terminal residue" evidence="1">
    <location>
        <position position="23"/>
    </location>
</feature>
<organism evidence="1">
    <name type="scientific">Salmonella enterica subsp. enterica serovar Schwarzengrund</name>
    <dbReference type="NCBI Taxonomy" id="340190"/>
    <lineage>
        <taxon>Bacteria</taxon>
        <taxon>Pseudomonadati</taxon>
        <taxon>Pseudomonadota</taxon>
        <taxon>Gammaproteobacteria</taxon>
        <taxon>Enterobacterales</taxon>
        <taxon>Enterobacteriaceae</taxon>
        <taxon>Salmonella</taxon>
    </lineage>
</organism>
<evidence type="ECO:0000313" key="1">
    <source>
        <dbReference type="EMBL" id="HAB5957811.1"/>
    </source>
</evidence>
<dbReference type="EMBL" id="DAAHGB010000003">
    <property type="protein sequence ID" value="HAB5957811.1"/>
    <property type="molecule type" value="Genomic_DNA"/>
</dbReference>
<gene>
    <name evidence="1" type="ORF">GB314_08535</name>
</gene>
<dbReference type="SUPFAM" id="SSF52540">
    <property type="entry name" value="P-loop containing nucleoside triphosphate hydrolases"/>
    <property type="match status" value="1"/>
</dbReference>
<accession>A0A6Y4W437</accession>
<proteinExistence type="predicted"/>